<dbReference type="Proteomes" id="UP000252355">
    <property type="component" value="Unassembled WGS sequence"/>
</dbReference>
<comment type="caution">
    <text evidence="1">The sequence shown here is derived from an EMBL/GenBank/DDBJ whole genome shotgun (WGS) entry which is preliminary data.</text>
</comment>
<dbReference type="AlphaFoldDB" id="A0A367ZJP8"/>
<reference evidence="1 2" key="1">
    <citation type="submission" date="2018-05" db="EMBL/GenBank/DDBJ databases">
        <title>A metagenomic window into the 2 km-deep terrestrial subsurface aquifer revealed taxonomically and functionally diverse microbial community comprising novel uncultured bacterial lineages.</title>
        <authorList>
            <person name="Kadnikov V.V."/>
            <person name="Mardanov A.V."/>
            <person name="Beletsky A.V."/>
            <person name="Banks D."/>
            <person name="Pimenov N.V."/>
            <person name="Frank Y.A."/>
            <person name="Karnachuk O.V."/>
            <person name="Ravin N.V."/>
        </authorList>
    </citation>
    <scope>NUCLEOTIDE SEQUENCE [LARGE SCALE GENOMIC DNA]</scope>
    <source>
        <strain evidence="1">BY5</strain>
    </source>
</reference>
<accession>A0A367ZJP8</accession>
<protein>
    <submittedName>
        <fullName evidence="1">Uncharacterized protein</fullName>
    </submittedName>
</protein>
<evidence type="ECO:0000313" key="1">
    <source>
        <dbReference type="EMBL" id="RCK78077.1"/>
    </source>
</evidence>
<evidence type="ECO:0000313" key="2">
    <source>
        <dbReference type="Proteomes" id="UP000252355"/>
    </source>
</evidence>
<organism evidence="1 2">
    <name type="scientific">Candidatus Ozemobacter sibiricus</name>
    <dbReference type="NCBI Taxonomy" id="2268124"/>
    <lineage>
        <taxon>Bacteria</taxon>
        <taxon>Candidatus Ozemobacteria</taxon>
        <taxon>Candidatus Ozemobacterales</taxon>
        <taxon>Candidatus Ozemobacteraceae</taxon>
        <taxon>Candidatus Ozemobacter</taxon>
    </lineage>
</organism>
<name>A0A367ZJP8_9BACT</name>
<proteinExistence type="predicted"/>
<dbReference type="EMBL" id="QOQW01000028">
    <property type="protein sequence ID" value="RCK78077.1"/>
    <property type="molecule type" value="Genomic_DNA"/>
</dbReference>
<gene>
    <name evidence="1" type="ORF">OZSIB_1853</name>
</gene>
<sequence>MFVGESDDAAHGGWSFPGCRGVVSLAVRRPRAGQLYSSVALEINLRLWLTRG</sequence>